<dbReference type="EMBL" id="CP002529">
    <property type="protein sequence ID" value="ADY02190.1"/>
    <property type="molecule type" value="Genomic_DNA"/>
</dbReference>
<protein>
    <submittedName>
        <fullName evidence="1">Uncharacterized protein</fullName>
    </submittedName>
</protein>
<dbReference type="RefSeq" id="WP_013605352.1">
    <property type="nucleotide sequence ID" value="NC_015151.1"/>
</dbReference>
<dbReference type="GeneID" id="10289642"/>
<dbReference type="Gene3D" id="3.90.20.10">
    <property type="match status" value="1"/>
</dbReference>
<dbReference type="eggNOG" id="arCOG03725">
    <property type="taxonomic scope" value="Archaea"/>
</dbReference>
<gene>
    <name evidence="1" type="ordered locus">VMUT_1990</name>
</gene>
<dbReference type="Pfam" id="PF17072">
    <property type="entry name" value="Spike_torovirin"/>
    <property type="match status" value="1"/>
</dbReference>
<evidence type="ECO:0000313" key="1">
    <source>
        <dbReference type="EMBL" id="ADY02190.1"/>
    </source>
</evidence>
<accession>F0QW95</accession>
<dbReference type="Proteomes" id="UP000007485">
    <property type="component" value="Chromosome"/>
</dbReference>
<keyword evidence="2" id="KW-1185">Reference proteome</keyword>
<dbReference type="KEGG" id="vmo:VMUT_1990"/>
<reference evidence="1 2" key="1">
    <citation type="journal article" date="2011" name="J. Bacteriol.">
        <title>Complete genome sequence of 'Vulcanisaeta moutnovskia' strain 768-28, a novel member of the hyperthermophilic crenarchaeal genus vulcanisaeta.</title>
        <authorList>
            <person name="Gumerov V.M."/>
            <person name="Mardanov A.V."/>
            <person name="Beletsky A.V."/>
            <person name="Prokofeva M.I."/>
            <person name="Bonch-Osmolovskaya E.A."/>
            <person name="Ravin N.V."/>
            <person name="Skryabin K.G."/>
        </authorList>
    </citation>
    <scope>NUCLEOTIDE SEQUENCE [LARGE SCALE GENOMIC DNA]</scope>
    <source>
        <strain evidence="1 2">768-28</strain>
    </source>
</reference>
<organism evidence="1 2">
    <name type="scientific">Vulcanisaeta moutnovskia (strain 768-28)</name>
    <dbReference type="NCBI Taxonomy" id="985053"/>
    <lineage>
        <taxon>Archaea</taxon>
        <taxon>Thermoproteota</taxon>
        <taxon>Thermoprotei</taxon>
        <taxon>Thermoproteales</taxon>
        <taxon>Thermoproteaceae</taxon>
        <taxon>Vulcanisaeta</taxon>
    </lineage>
</organism>
<sequence length="135" mass="15328">MDIGELISILLSKGVDYVLAQLPNWISRREVSREDAELLLMYAMINRIDELSKKIDGLGSKIDILSDKIDELGKRIDARFDELGKKIDDMRKEVVDRLDLISNQLRVLNSNIAATYELTSKVMAKLMERSLTAST</sequence>
<dbReference type="OrthoDB" id="25777at2157"/>
<dbReference type="AlphaFoldDB" id="F0QW95"/>
<evidence type="ECO:0000313" key="2">
    <source>
        <dbReference type="Proteomes" id="UP000007485"/>
    </source>
</evidence>
<dbReference type="InterPro" id="IPR031412">
    <property type="entry name" value="S_torovirinae"/>
</dbReference>
<name>F0QW95_VULM7</name>
<proteinExistence type="predicted"/>
<dbReference type="HOGENOM" id="CLU_1773280_0_0_2"/>